<reference evidence="2" key="1">
    <citation type="submission" date="2019-03" db="EMBL/GenBank/DDBJ databases">
        <title>Single cell metagenomics reveals metabolic interactions within the superorganism composed of flagellate Streblomastix strix and complex community of Bacteroidetes bacteria on its surface.</title>
        <authorList>
            <person name="Treitli S.C."/>
            <person name="Kolisko M."/>
            <person name="Husnik F."/>
            <person name="Keeling P."/>
            <person name="Hampl V."/>
        </authorList>
    </citation>
    <scope>NUCLEOTIDE SEQUENCE</scope>
    <source>
        <strain evidence="2">STM</strain>
    </source>
</reference>
<dbReference type="EMBL" id="SNRY01001232">
    <property type="protein sequence ID" value="KAA6332506.1"/>
    <property type="molecule type" value="Genomic_DNA"/>
</dbReference>
<gene>
    <name evidence="2" type="ORF">EZS27_018995</name>
</gene>
<dbReference type="PANTHER" id="PTHR13504:SF38">
    <property type="entry name" value="FIDO DOMAIN-CONTAINING PROTEIN"/>
    <property type="match status" value="1"/>
</dbReference>
<dbReference type="EC" id="2.7.7.-" evidence="2"/>
<dbReference type="InterPro" id="IPR040198">
    <property type="entry name" value="Fido_containing"/>
</dbReference>
<dbReference type="AlphaFoldDB" id="A0A5J4REH1"/>
<feature type="domain" description="Fido" evidence="1">
    <location>
        <begin position="97"/>
        <end position="239"/>
    </location>
</feature>
<protein>
    <submittedName>
        <fullName evidence="2">Adenosine monophosphate-protein transferase SoFic</fullName>
        <ecNumber evidence="2">2.7.7.-</ecNumber>
    </submittedName>
</protein>
<keyword evidence="2" id="KW-0548">Nucleotidyltransferase</keyword>
<proteinExistence type="predicted"/>
<evidence type="ECO:0000259" key="1">
    <source>
        <dbReference type="PROSITE" id="PS51459"/>
    </source>
</evidence>
<keyword evidence="2" id="KW-0808">Transferase</keyword>
<dbReference type="PROSITE" id="PS51459">
    <property type="entry name" value="FIDO"/>
    <property type="match status" value="1"/>
</dbReference>
<name>A0A5J4REH1_9ZZZZ</name>
<comment type="caution">
    <text evidence="2">The sequence shown here is derived from an EMBL/GenBank/DDBJ whole genome shotgun (WGS) entry which is preliminary data.</text>
</comment>
<dbReference type="InterPro" id="IPR036597">
    <property type="entry name" value="Fido-like_dom_sf"/>
</dbReference>
<evidence type="ECO:0000313" key="2">
    <source>
        <dbReference type="EMBL" id="KAA6332506.1"/>
    </source>
</evidence>
<dbReference type="PANTHER" id="PTHR13504">
    <property type="entry name" value="FIDO DOMAIN-CONTAINING PROTEIN DDB_G0283145"/>
    <property type="match status" value="1"/>
</dbReference>
<sequence>MKPPYQITSFILSKVASISEKIGEVKTAYLMQPPTELRKRNRIKTIQASLDIEGNTLTVEQITAIIDNKRVLAPEKDILEVKNAIVVYEKIKKYKPYSFKSLGDAHKLLMQGLVENAGKIRTKGVGIVKGKEVAHVAPPAHLVEGQLKELLDYTKNDEDLFLIKSCVFHYEFEFIHPFTDGNGRMGRLWQTVLLRQQYPVFDYLPIEILIKHKQKEYYDTLSKCDKLGNSTLFIEFMLTIIEQALEDLLSSQPIHIKAENRIELFKSIVGDKEFSRKNYMRHFKDISTATATRDLREATEKDILIKTGDGRITIYRYK</sequence>
<organism evidence="2">
    <name type="scientific">termite gut metagenome</name>
    <dbReference type="NCBI Taxonomy" id="433724"/>
    <lineage>
        <taxon>unclassified sequences</taxon>
        <taxon>metagenomes</taxon>
        <taxon>organismal metagenomes</taxon>
    </lineage>
</organism>
<dbReference type="Pfam" id="PF02661">
    <property type="entry name" value="Fic"/>
    <property type="match status" value="1"/>
</dbReference>
<dbReference type="SUPFAM" id="SSF140931">
    <property type="entry name" value="Fic-like"/>
    <property type="match status" value="1"/>
</dbReference>
<dbReference type="InterPro" id="IPR003812">
    <property type="entry name" value="Fido"/>
</dbReference>
<accession>A0A5J4REH1</accession>
<dbReference type="GO" id="GO:0016779">
    <property type="term" value="F:nucleotidyltransferase activity"/>
    <property type="evidence" value="ECO:0007669"/>
    <property type="project" value="UniProtKB-KW"/>
</dbReference>
<dbReference type="Gene3D" id="1.10.3290.10">
    <property type="entry name" value="Fido-like domain"/>
    <property type="match status" value="1"/>
</dbReference>